<dbReference type="CDD" id="cd08948">
    <property type="entry name" value="5beta-POR_like_SDR_a"/>
    <property type="match status" value="1"/>
</dbReference>
<keyword evidence="3" id="KW-1185">Reference proteome</keyword>
<dbReference type="InterPro" id="IPR036291">
    <property type="entry name" value="NAD(P)-bd_dom_sf"/>
</dbReference>
<proteinExistence type="predicted"/>
<dbReference type="SUPFAM" id="SSF51735">
    <property type="entry name" value="NAD(P)-binding Rossmann-fold domains"/>
    <property type="match status" value="1"/>
</dbReference>
<dbReference type="Gene3D" id="3.40.50.720">
    <property type="entry name" value="NAD(P)-binding Rossmann-like Domain"/>
    <property type="match status" value="1"/>
</dbReference>
<feature type="domain" description="PRISE-like Rossmann-fold" evidence="1">
    <location>
        <begin position="69"/>
        <end position="361"/>
    </location>
</feature>
<evidence type="ECO:0000313" key="2">
    <source>
        <dbReference type="EMBL" id="RZU40417.1"/>
    </source>
</evidence>
<dbReference type="InterPro" id="IPR055222">
    <property type="entry name" value="PRISE-like_Rossmann-fold"/>
</dbReference>
<gene>
    <name evidence="2" type="ORF">BDD14_1874</name>
</gene>
<dbReference type="AlphaFoldDB" id="A0A4Q7YRS6"/>
<dbReference type="OrthoDB" id="4392084at2"/>
<comment type="caution">
    <text evidence="2">The sequence shown here is derived from an EMBL/GenBank/DDBJ whole genome shotgun (WGS) entry which is preliminary data.</text>
</comment>
<dbReference type="Proteomes" id="UP000292958">
    <property type="component" value="Unassembled WGS sequence"/>
</dbReference>
<protein>
    <submittedName>
        <fullName evidence="2">Nucleoside-diphosphate-sugar epimerase</fullName>
    </submittedName>
</protein>
<dbReference type="PANTHER" id="PTHR32487">
    <property type="entry name" value="3-OXO-DELTA(4,5)-STEROID 5-BETA-REDUCTASE"/>
    <property type="match status" value="1"/>
</dbReference>
<evidence type="ECO:0000313" key="3">
    <source>
        <dbReference type="Proteomes" id="UP000292958"/>
    </source>
</evidence>
<dbReference type="RefSeq" id="WP_130418482.1">
    <property type="nucleotide sequence ID" value="NZ_SHKW01000001.1"/>
</dbReference>
<name>A0A4Q7YRS6_9BACT</name>
<organism evidence="2 3">
    <name type="scientific">Edaphobacter modestus</name>
    <dbReference type="NCBI Taxonomy" id="388466"/>
    <lineage>
        <taxon>Bacteria</taxon>
        <taxon>Pseudomonadati</taxon>
        <taxon>Acidobacteriota</taxon>
        <taxon>Terriglobia</taxon>
        <taxon>Terriglobales</taxon>
        <taxon>Acidobacteriaceae</taxon>
        <taxon>Edaphobacter</taxon>
    </lineage>
</organism>
<sequence length="361" mass="40355">MTTTSKESASDREILLVGPYGVLGTGVIDAVAANPAWRITTAARRPAPTYRTQTPPRHISVDLMDRDSTIKAFSNLDTVTDLVYAAYVEKPTMAETVAPNARMLTNTLEALAARNIPLKHIVLAGGAKSYGFSLGAFNAPAKETEPRLIAPIHYHQQEDIVAAWSSKNGATWTVLRPHLVMGPSLNSPMNLVTSLATYAAMSRELELPLRFPGRREGWNTLQETTDAELFGRATLWALDEDKARNEIFNVSNGDLYRWRQLWNELAVFYDLPVAEPLALSTVSEMSEKGPLWDSIVARYGLHATPYEQIANWHFVDWMLNFGEEVTLSTIKIRKAGFADCIDTHESFRRQLTKLRELRIIP</sequence>
<reference evidence="2 3" key="1">
    <citation type="submission" date="2019-02" db="EMBL/GenBank/DDBJ databases">
        <title>Genomic Encyclopedia of Archaeal and Bacterial Type Strains, Phase II (KMG-II): from individual species to whole genera.</title>
        <authorList>
            <person name="Goeker M."/>
        </authorList>
    </citation>
    <scope>NUCLEOTIDE SEQUENCE [LARGE SCALE GENOMIC DNA]</scope>
    <source>
        <strain evidence="2 3">DSM 18101</strain>
    </source>
</reference>
<dbReference type="Pfam" id="PF22917">
    <property type="entry name" value="PRISE"/>
    <property type="match status" value="1"/>
</dbReference>
<accession>A0A4Q7YRS6</accession>
<dbReference type="EMBL" id="SHKW01000001">
    <property type="protein sequence ID" value="RZU40417.1"/>
    <property type="molecule type" value="Genomic_DNA"/>
</dbReference>
<dbReference type="PANTHER" id="PTHR32487:SF0">
    <property type="entry name" value="3-OXO-DELTA(4,5)-STEROID 5-BETA-REDUCTASE"/>
    <property type="match status" value="1"/>
</dbReference>
<evidence type="ECO:0000259" key="1">
    <source>
        <dbReference type="Pfam" id="PF22917"/>
    </source>
</evidence>